<dbReference type="PROSITE" id="PS51217">
    <property type="entry name" value="UVRD_HELICASE_CTER"/>
    <property type="match status" value="1"/>
</dbReference>
<name>A0A2R8C1N7_9RHOB</name>
<evidence type="ECO:0000256" key="12">
    <source>
        <dbReference type="PROSITE-ProRule" id="PRU00560"/>
    </source>
</evidence>
<keyword evidence="6" id="KW-0238">DNA-binding</keyword>
<dbReference type="EMBL" id="ONZF01000017">
    <property type="protein sequence ID" value="SPJ26300.1"/>
    <property type="molecule type" value="Genomic_DNA"/>
</dbReference>
<dbReference type="Gene3D" id="1.10.486.10">
    <property type="entry name" value="PCRA, domain 4"/>
    <property type="match status" value="1"/>
</dbReference>
<dbReference type="EC" id="5.6.2.4" evidence="9"/>
<dbReference type="Pfam" id="PF13361">
    <property type="entry name" value="UvrD_C"/>
    <property type="match status" value="2"/>
</dbReference>
<evidence type="ECO:0000256" key="10">
    <source>
        <dbReference type="ARBA" id="ARBA00034923"/>
    </source>
</evidence>
<dbReference type="InterPro" id="IPR014017">
    <property type="entry name" value="DNA_helicase_UvrD-like_C"/>
</dbReference>
<comment type="catalytic activity">
    <reaction evidence="8">
        <text>Couples ATP hydrolysis with the unwinding of duplex DNA by translocating in the 3'-5' direction.</text>
        <dbReference type="EC" id="5.6.2.4"/>
    </reaction>
</comment>
<dbReference type="GO" id="GO:0003677">
    <property type="term" value="F:DNA binding"/>
    <property type="evidence" value="ECO:0007669"/>
    <property type="project" value="UniProtKB-KW"/>
</dbReference>
<dbReference type="CDD" id="cd17932">
    <property type="entry name" value="DEXQc_UvrD"/>
    <property type="match status" value="1"/>
</dbReference>
<proteinExistence type="inferred from homology"/>
<dbReference type="Gene3D" id="3.40.50.300">
    <property type="entry name" value="P-loop containing nucleotide triphosphate hydrolases"/>
    <property type="match status" value="3"/>
</dbReference>
<evidence type="ECO:0000256" key="7">
    <source>
        <dbReference type="ARBA" id="ARBA00023235"/>
    </source>
</evidence>
<dbReference type="PANTHER" id="PTHR11070:SF2">
    <property type="entry name" value="ATP-DEPENDENT DNA HELICASE SRS2"/>
    <property type="match status" value="1"/>
</dbReference>
<dbReference type="GO" id="GO:0043138">
    <property type="term" value="F:3'-5' DNA helicase activity"/>
    <property type="evidence" value="ECO:0007669"/>
    <property type="project" value="UniProtKB-EC"/>
</dbReference>
<feature type="domain" description="UvrD-like helicase ATP-binding" evidence="13">
    <location>
        <begin position="195"/>
        <end position="494"/>
    </location>
</feature>
<evidence type="ECO:0000313" key="16">
    <source>
        <dbReference type="Proteomes" id="UP000244912"/>
    </source>
</evidence>
<accession>A0A2R8C1N7</accession>
<feature type="domain" description="UvrD-like helicase C-terminal" evidence="14">
    <location>
        <begin position="496"/>
        <end position="774"/>
    </location>
</feature>
<dbReference type="InterPro" id="IPR000212">
    <property type="entry name" value="DNA_helicase_UvrD/REP"/>
</dbReference>
<evidence type="ECO:0000256" key="11">
    <source>
        <dbReference type="ARBA" id="ARBA00048988"/>
    </source>
</evidence>
<dbReference type="Proteomes" id="UP000244912">
    <property type="component" value="Unassembled WGS sequence"/>
</dbReference>
<evidence type="ECO:0000256" key="9">
    <source>
        <dbReference type="ARBA" id="ARBA00034808"/>
    </source>
</evidence>
<organism evidence="15 16">
    <name type="scientific">Palleronia abyssalis</name>
    <dbReference type="NCBI Taxonomy" id="1501240"/>
    <lineage>
        <taxon>Bacteria</taxon>
        <taxon>Pseudomonadati</taxon>
        <taxon>Pseudomonadota</taxon>
        <taxon>Alphaproteobacteria</taxon>
        <taxon>Rhodobacterales</taxon>
        <taxon>Roseobacteraceae</taxon>
        <taxon>Palleronia</taxon>
    </lineage>
</organism>
<reference evidence="16" key="1">
    <citation type="submission" date="2018-03" db="EMBL/GenBank/DDBJ databases">
        <authorList>
            <person name="Rodrigo-Torres L."/>
            <person name="Arahal R. D."/>
            <person name="Lucena T."/>
        </authorList>
    </citation>
    <scope>NUCLEOTIDE SEQUENCE [LARGE SCALE GENOMIC DNA]</scope>
    <source>
        <strain evidence="16">CECT 8504</strain>
    </source>
</reference>
<evidence type="ECO:0000259" key="14">
    <source>
        <dbReference type="PROSITE" id="PS51217"/>
    </source>
</evidence>
<dbReference type="GO" id="GO:0000725">
    <property type="term" value="P:recombinational repair"/>
    <property type="evidence" value="ECO:0007669"/>
    <property type="project" value="TreeGrafter"/>
</dbReference>
<dbReference type="InterPro" id="IPR038726">
    <property type="entry name" value="PDDEXK_AddAB-type"/>
</dbReference>
<evidence type="ECO:0000256" key="2">
    <source>
        <dbReference type="ARBA" id="ARBA00022741"/>
    </source>
</evidence>
<dbReference type="GO" id="GO:0005524">
    <property type="term" value="F:ATP binding"/>
    <property type="evidence" value="ECO:0007669"/>
    <property type="project" value="UniProtKB-UniRule"/>
</dbReference>
<dbReference type="RefSeq" id="WP_108896006.1">
    <property type="nucleotide sequence ID" value="NZ_ONZF01000017.1"/>
</dbReference>
<dbReference type="Pfam" id="PF12705">
    <property type="entry name" value="PDDEXK_1"/>
    <property type="match status" value="1"/>
</dbReference>
<evidence type="ECO:0000259" key="13">
    <source>
        <dbReference type="PROSITE" id="PS51198"/>
    </source>
</evidence>
<dbReference type="PROSITE" id="PS51198">
    <property type="entry name" value="UVRD_HELICASE_ATP_BIND"/>
    <property type="match status" value="1"/>
</dbReference>
<dbReference type="InterPro" id="IPR027417">
    <property type="entry name" value="P-loop_NTPase"/>
</dbReference>
<sequence length="1133" mass="124157">MDSVELARQVAAELHARLAALGADPWSPYDFAVAEAKRRGLDVEKTAAGAAVLNGGRATFVAADDLILHENIGSLFEQAFLVAHEIGHVELGDDTVSDAAPTIDPARAAEHSPVGMDRVVDYGSRQRREVQMDLFARELLLPRTVARALHIDQGLSASQIAAKLAAPFEVVAQQLFDALLLPPMPPSTTTAHVEWPLNPLQAAAAAHRGEAYLLEAGPGTGKTQTLVARVEGLLEEGVDPRRILLLTFSNKAAGEMAERIARKRPEATAAMWIGTFHAFGLDIIRRFHAELGLPKDPRMMDRTEAVELLEEEFPRLRLAHYRNLYDPTQIISDMLAAVSRAKDEVVDAETYAGLADAMLARAADTETRKAAERAAEVARVYSTYEQLKRNTHCVDFGDLVALPVKLLEYEGAIRATLQAQYDHILVDEYQDVNRSSVRLLSALRPDGHNVWMVGDAKQSIYRFRGASSFNMTRFGNEDFAGGKRGRLKRNYRSVREIVDSFSGFAITMRAGDADDGLEADRDAIGHKPELRTVQQSEQQQVALADAIEELRREGYGYRDQAVLCTGNEKLSTIGQDLERLGVPVLFLGSLFERAEVKDLLAFLSLLVDRRAMGLVRVGCWPDFTMSLADVSATFEHLRASEHAPGGWLQHADAIPGVSEAGRQALAKLAAALSGFDQTASPWTVLATLLLDRTRISARLGESSDLTDRTRGIAIWQFLNFLRVQPGGRGLPITRVLDRVRRLVRLGDDRDLRQLPAAAQHLDAVRLMTIHGAKGLEFAGVHIPGLNSDTIPRTPPAPPCPAPDGMIEGAQGSALEAFRAGQFEEQECLFYVAQSRACNRLILYAPTKKSNGHNRPLSPFLDRLGAALAHFSFVPARSLPTSAETRDIELVVDGRLRFGAPQIALYESCPRRFFYTHILQIGGQRTVSAFMHLHEAVRVVVEELITSNSPQSERDLEERTDAALAAHGLGDHGYRAEFRDLALAMLRFFLANRAEAVAETPVALSLKFGGDEIIVRPDEVLARSDGVRAVRRIRTGHMRSAESKDVGAAALVLAVQQAFPGAVAELIHLSDGQAHALSLTDRELKGRQDKLARFLGDIRAGRFPAEVSSRTCPNCPAFFICGQTPEGPLQKKLT</sequence>
<comment type="similarity">
    <text evidence="1">Belongs to the helicase family. UvrD subfamily.</text>
</comment>
<dbReference type="InterPro" id="IPR010359">
    <property type="entry name" value="IrrE_HExxH"/>
</dbReference>
<feature type="binding site" evidence="12">
    <location>
        <begin position="216"/>
        <end position="223"/>
    </location>
    <ligand>
        <name>ATP</name>
        <dbReference type="ChEBI" id="CHEBI:30616"/>
    </ligand>
</feature>
<gene>
    <name evidence="15" type="primary">pcrA</name>
    <name evidence="15" type="ORF">PAA8504_04158</name>
</gene>
<keyword evidence="16" id="KW-1185">Reference proteome</keyword>
<dbReference type="GO" id="GO:0016887">
    <property type="term" value="F:ATP hydrolysis activity"/>
    <property type="evidence" value="ECO:0007669"/>
    <property type="project" value="RHEA"/>
</dbReference>
<comment type="catalytic activity">
    <reaction evidence="11">
        <text>ATP + H2O = ADP + phosphate + H(+)</text>
        <dbReference type="Rhea" id="RHEA:13065"/>
        <dbReference type="ChEBI" id="CHEBI:15377"/>
        <dbReference type="ChEBI" id="CHEBI:15378"/>
        <dbReference type="ChEBI" id="CHEBI:30616"/>
        <dbReference type="ChEBI" id="CHEBI:43474"/>
        <dbReference type="ChEBI" id="CHEBI:456216"/>
        <dbReference type="EC" id="5.6.2.4"/>
    </reaction>
</comment>
<dbReference type="PANTHER" id="PTHR11070">
    <property type="entry name" value="UVRD / RECB / PCRA DNA HELICASE FAMILY MEMBER"/>
    <property type="match status" value="1"/>
</dbReference>
<evidence type="ECO:0000256" key="3">
    <source>
        <dbReference type="ARBA" id="ARBA00022801"/>
    </source>
</evidence>
<dbReference type="OrthoDB" id="384988at2"/>
<dbReference type="Pfam" id="PF00580">
    <property type="entry name" value="UvrD-helicase"/>
    <property type="match status" value="1"/>
</dbReference>
<evidence type="ECO:0000256" key="5">
    <source>
        <dbReference type="ARBA" id="ARBA00022840"/>
    </source>
</evidence>
<keyword evidence="7" id="KW-0413">Isomerase</keyword>
<evidence type="ECO:0000313" key="15">
    <source>
        <dbReference type="EMBL" id="SPJ26300.1"/>
    </source>
</evidence>
<keyword evidence="2 12" id="KW-0547">Nucleotide-binding</keyword>
<dbReference type="InterPro" id="IPR014016">
    <property type="entry name" value="UvrD-like_ATP-bd"/>
</dbReference>
<evidence type="ECO:0000256" key="6">
    <source>
        <dbReference type="ARBA" id="ARBA00023125"/>
    </source>
</evidence>
<dbReference type="SUPFAM" id="SSF52540">
    <property type="entry name" value="P-loop containing nucleoside triphosphate hydrolases"/>
    <property type="match status" value="1"/>
</dbReference>
<keyword evidence="3 12" id="KW-0378">Hydrolase</keyword>
<protein>
    <recommendedName>
        <fullName evidence="9">DNA 3'-5' helicase</fullName>
        <ecNumber evidence="9">5.6.2.4</ecNumber>
    </recommendedName>
    <alternativeName>
        <fullName evidence="10">DNA 3'-5' helicase II</fullName>
    </alternativeName>
</protein>
<dbReference type="Gene3D" id="1.10.10.160">
    <property type="match status" value="1"/>
</dbReference>
<dbReference type="Pfam" id="PF06114">
    <property type="entry name" value="Peptidase_M78"/>
    <property type="match status" value="1"/>
</dbReference>
<keyword evidence="4 12" id="KW-0347">Helicase</keyword>
<evidence type="ECO:0000256" key="8">
    <source>
        <dbReference type="ARBA" id="ARBA00034617"/>
    </source>
</evidence>
<dbReference type="InterPro" id="IPR013986">
    <property type="entry name" value="DExx_box_DNA_helicase_dom_sf"/>
</dbReference>
<dbReference type="AlphaFoldDB" id="A0A2R8C1N7"/>
<keyword evidence="5 12" id="KW-0067">ATP-binding</keyword>
<evidence type="ECO:0000256" key="4">
    <source>
        <dbReference type="ARBA" id="ARBA00022806"/>
    </source>
</evidence>
<evidence type="ECO:0000256" key="1">
    <source>
        <dbReference type="ARBA" id="ARBA00009922"/>
    </source>
</evidence>